<feature type="signal peptide" evidence="1">
    <location>
        <begin position="1"/>
        <end position="20"/>
    </location>
</feature>
<feature type="chain" id="PRO_5008403677" evidence="1">
    <location>
        <begin position="21"/>
        <end position="63"/>
    </location>
</feature>
<evidence type="ECO:0000256" key="1">
    <source>
        <dbReference type="SAM" id="SignalP"/>
    </source>
</evidence>
<dbReference type="AlphaFoldDB" id="A0A1B0ABC6"/>
<dbReference type="Proteomes" id="UP000092445">
    <property type="component" value="Unassembled WGS sequence"/>
</dbReference>
<evidence type="ECO:0000313" key="2">
    <source>
        <dbReference type="EnsemblMetazoa" id="GPAI040098-PA"/>
    </source>
</evidence>
<dbReference type="VEuPathDB" id="VectorBase:GPAI040098"/>
<keyword evidence="1" id="KW-0732">Signal</keyword>
<dbReference type="EnsemblMetazoa" id="GPAI040098-RA">
    <property type="protein sequence ID" value="GPAI040098-PA"/>
    <property type="gene ID" value="GPAI040098"/>
</dbReference>
<protein>
    <submittedName>
        <fullName evidence="2">Uncharacterized protein</fullName>
    </submittedName>
</protein>
<proteinExistence type="predicted"/>
<evidence type="ECO:0000313" key="3">
    <source>
        <dbReference type="Proteomes" id="UP000092445"/>
    </source>
</evidence>
<organism evidence="2 3">
    <name type="scientific">Glossina pallidipes</name>
    <name type="common">Tsetse fly</name>
    <dbReference type="NCBI Taxonomy" id="7398"/>
    <lineage>
        <taxon>Eukaryota</taxon>
        <taxon>Metazoa</taxon>
        <taxon>Ecdysozoa</taxon>
        <taxon>Arthropoda</taxon>
        <taxon>Hexapoda</taxon>
        <taxon>Insecta</taxon>
        <taxon>Pterygota</taxon>
        <taxon>Neoptera</taxon>
        <taxon>Endopterygota</taxon>
        <taxon>Diptera</taxon>
        <taxon>Brachycera</taxon>
        <taxon>Muscomorpha</taxon>
        <taxon>Hippoboscoidea</taxon>
        <taxon>Glossinidae</taxon>
        <taxon>Glossina</taxon>
    </lineage>
</organism>
<name>A0A1B0ABC6_GLOPL</name>
<keyword evidence="3" id="KW-1185">Reference proteome</keyword>
<reference evidence="3" key="1">
    <citation type="submission" date="2014-03" db="EMBL/GenBank/DDBJ databases">
        <authorList>
            <person name="Aksoy S."/>
            <person name="Warren W."/>
            <person name="Wilson R.K."/>
        </authorList>
    </citation>
    <scope>NUCLEOTIDE SEQUENCE [LARGE SCALE GENOMIC DNA]</scope>
    <source>
        <strain evidence="3">IAEA</strain>
    </source>
</reference>
<sequence length="63" mass="6967">MNITIVFVLLLQNCVVVAEGKPFSLTRILISESALQNVQTIEEADESAREATCCKRKNLQASE</sequence>
<reference evidence="2" key="2">
    <citation type="submission" date="2020-05" db="UniProtKB">
        <authorList>
            <consortium name="EnsemblMetazoa"/>
        </authorList>
    </citation>
    <scope>IDENTIFICATION</scope>
    <source>
        <strain evidence="2">IAEA</strain>
    </source>
</reference>
<accession>A0A1B0ABC6</accession>